<dbReference type="EC" id="2.3.1.-" evidence="5"/>
<evidence type="ECO:0000256" key="1">
    <source>
        <dbReference type="ARBA" id="ARBA00022679"/>
    </source>
</evidence>
<dbReference type="SUPFAM" id="SSF55729">
    <property type="entry name" value="Acyl-CoA N-acyltransferases (Nat)"/>
    <property type="match status" value="1"/>
</dbReference>
<dbReference type="RefSeq" id="WP_106061423.1">
    <property type="nucleotide sequence ID" value="NZ_PVXQ01000075.1"/>
</dbReference>
<organism evidence="5 6">
    <name type="scientific">Clostridium vincentii</name>
    <dbReference type="NCBI Taxonomy" id="52704"/>
    <lineage>
        <taxon>Bacteria</taxon>
        <taxon>Bacillati</taxon>
        <taxon>Bacillota</taxon>
        <taxon>Clostridia</taxon>
        <taxon>Eubacteriales</taxon>
        <taxon>Clostridiaceae</taxon>
        <taxon>Clostridium</taxon>
    </lineage>
</organism>
<dbReference type="InterPro" id="IPR051531">
    <property type="entry name" value="N-acetyltransferase"/>
</dbReference>
<dbReference type="EMBL" id="PVXQ01000075">
    <property type="protein sequence ID" value="PRR78867.1"/>
    <property type="molecule type" value="Genomic_DNA"/>
</dbReference>
<evidence type="ECO:0000256" key="3">
    <source>
        <dbReference type="ARBA" id="ARBA00038502"/>
    </source>
</evidence>
<dbReference type="GO" id="GO:0005737">
    <property type="term" value="C:cytoplasm"/>
    <property type="evidence" value="ECO:0007669"/>
    <property type="project" value="TreeGrafter"/>
</dbReference>
<evidence type="ECO:0000256" key="2">
    <source>
        <dbReference type="ARBA" id="ARBA00023315"/>
    </source>
</evidence>
<evidence type="ECO:0000259" key="4">
    <source>
        <dbReference type="PROSITE" id="PS51186"/>
    </source>
</evidence>
<keyword evidence="2 5" id="KW-0012">Acyltransferase</keyword>
<dbReference type="AlphaFoldDB" id="A0A2T0B500"/>
<dbReference type="Gene3D" id="3.40.630.30">
    <property type="match status" value="2"/>
</dbReference>
<dbReference type="GO" id="GO:0008999">
    <property type="term" value="F:protein-N-terminal-alanine acetyltransferase activity"/>
    <property type="evidence" value="ECO:0007669"/>
    <property type="project" value="TreeGrafter"/>
</dbReference>
<comment type="caution">
    <text evidence="5">The sequence shown here is derived from an EMBL/GenBank/DDBJ whole genome shotgun (WGS) entry which is preliminary data.</text>
</comment>
<dbReference type="PROSITE" id="PS51186">
    <property type="entry name" value="GNAT"/>
    <property type="match status" value="1"/>
</dbReference>
<dbReference type="PANTHER" id="PTHR43792:SF8">
    <property type="entry name" value="[RIBOSOMAL PROTEIN US5]-ALANINE N-ACETYLTRANSFERASE"/>
    <property type="match status" value="1"/>
</dbReference>
<dbReference type="PANTHER" id="PTHR43792">
    <property type="entry name" value="GNAT FAMILY, PUTATIVE (AFU_ORTHOLOGUE AFUA_3G00765)-RELATED-RELATED"/>
    <property type="match status" value="1"/>
</dbReference>
<protein>
    <submittedName>
        <fullName evidence="5">Putative ribosomal N-acetyltransferase YdaF</fullName>
        <ecNumber evidence="5">2.3.1.-</ecNumber>
    </submittedName>
</protein>
<reference evidence="5 6" key="1">
    <citation type="submission" date="2018-03" db="EMBL/GenBank/DDBJ databases">
        <title>Genome sequence of Clostridium vincentii DSM 10228.</title>
        <authorList>
            <person name="Poehlein A."/>
            <person name="Daniel R."/>
        </authorList>
    </citation>
    <scope>NUCLEOTIDE SEQUENCE [LARGE SCALE GENOMIC DNA]</scope>
    <source>
        <strain evidence="5 6">DSM 10228</strain>
    </source>
</reference>
<gene>
    <name evidence="5" type="primary">ydaF_2</name>
    <name evidence="5" type="ORF">CLVI_34330</name>
</gene>
<name>A0A2T0B500_9CLOT</name>
<dbReference type="Proteomes" id="UP000239471">
    <property type="component" value="Unassembled WGS sequence"/>
</dbReference>
<dbReference type="InterPro" id="IPR016181">
    <property type="entry name" value="Acyl_CoA_acyltransferase"/>
</dbReference>
<dbReference type="Pfam" id="PF13302">
    <property type="entry name" value="Acetyltransf_3"/>
    <property type="match status" value="1"/>
</dbReference>
<comment type="similarity">
    <text evidence="3">Belongs to the acetyltransferase family. RimJ subfamily.</text>
</comment>
<proteinExistence type="inferred from homology"/>
<dbReference type="InterPro" id="IPR000182">
    <property type="entry name" value="GNAT_dom"/>
</dbReference>
<accession>A0A2T0B500</accession>
<feature type="domain" description="N-acetyltransferase" evidence="4">
    <location>
        <begin position="142"/>
        <end position="306"/>
    </location>
</feature>
<evidence type="ECO:0000313" key="6">
    <source>
        <dbReference type="Proteomes" id="UP000239471"/>
    </source>
</evidence>
<keyword evidence="6" id="KW-1185">Reference proteome</keyword>
<dbReference type="OrthoDB" id="9801656at2"/>
<evidence type="ECO:0000313" key="5">
    <source>
        <dbReference type="EMBL" id="PRR78867.1"/>
    </source>
</evidence>
<keyword evidence="1 5" id="KW-0808">Transferase</keyword>
<sequence length="311" mass="36181">MLERQGVTVSRNVNSETEYVIKDRDKINIGRFEIVNLDKQNKKCDVNLKFYRNDEYELLKETLNLILKATFKNGIINKVNIFAIDIICLSSFLDLGFVLEGVFYNNIYSQGVHNNEISMGICREDYNNPKKNTFVELYSHDIMMKLLTPEDAEKLLNYYVLNKEHLSSFEPSRDVSFYSIDIQRNILNDSYRQFLSGTAMDFGIFKADKLIGKLRISNIVEGIFKSAVLGYSIDKEHQGNGYMKESVKLATEYAFEELNLHRLEASALTKNIKSQRVLLSCGFKELGLNEKYLFINGKWRDHKTYYIINRK</sequence>